<evidence type="ECO:0000313" key="8">
    <source>
        <dbReference type="EMBL" id="GBC97648.1"/>
    </source>
</evidence>
<dbReference type="GO" id="GO:0042274">
    <property type="term" value="P:ribosomal small subunit biogenesis"/>
    <property type="evidence" value="ECO:0007669"/>
    <property type="project" value="UniProtKB-UniRule"/>
</dbReference>
<evidence type="ECO:0000313" key="9">
    <source>
        <dbReference type="Proteomes" id="UP000236173"/>
    </source>
</evidence>
<dbReference type="SUPFAM" id="SSF50447">
    <property type="entry name" value="Translation proteins"/>
    <property type="match status" value="1"/>
</dbReference>
<keyword evidence="1 5" id="KW-0963">Cytoplasm</keyword>
<feature type="domain" description="Ribosome maturation factor RimM PRC barrel" evidence="7">
    <location>
        <begin position="118"/>
        <end position="179"/>
    </location>
</feature>
<dbReference type="EMBL" id="BEHT01000001">
    <property type="protein sequence ID" value="GBC97648.1"/>
    <property type="molecule type" value="Genomic_DNA"/>
</dbReference>
<dbReference type="Pfam" id="PF24986">
    <property type="entry name" value="PRC_RimM"/>
    <property type="match status" value="1"/>
</dbReference>
<dbReference type="AlphaFoldDB" id="A0A2H5X8Y0"/>
<comment type="function">
    <text evidence="5">An accessory protein needed during the final step in the assembly of 30S ribosomal subunit, possibly for assembly of the head region. Essential for efficient processing of 16S rRNA. May be needed both before and after RbfA during the maturation of 16S rRNA. It has affinity for free ribosomal 30S subunits but not for 70S ribosomes.</text>
</comment>
<dbReference type="Gene3D" id="2.40.30.60">
    <property type="entry name" value="RimM"/>
    <property type="match status" value="1"/>
</dbReference>
<dbReference type="Pfam" id="PF01782">
    <property type="entry name" value="RimM"/>
    <property type="match status" value="1"/>
</dbReference>
<keyword evidence="2 5" id="KW-0690">Ribosome biogenesis</keyword>
<comment type="domain">
    <text evidence="5">The PRC barrel domain binds ribosomal protein uS19.</text>
</comment>
<evidence type="ECO:0000256" key="2">
    <source>
        <dbReference type="ARBA" id="ARBA00022517"/>
    </source>
</evidence>
<keyword evidence="4 5" id="KW-0143">Chaperone</keyword>
<reference evidence="9" key="1">
    <citation type="submission" date="2017-09" db="EMBL/GenBank/DDBJ databases">
        <title>Metaegenomics of thermophilic ammonia-oxidizing enrichment culture.</title>
        <authorList>
            <person name="Kato S."/>
            <person name="Suzuki K."/>
        </authorList>
    </citation>
    <scope>NUCLEOTIDE SEQUENCE [LARGE SCALE GENOMIC DNA]</scope>
</reference>
<evidence type="ECO:0000256" key="5">
    <source>
        <dbReference type="HAMAP-Rule" id="MF_00014"/>
    </source>
</evidence>
<dbReference type="PANTHER" id="PTHR33692">
    <property type="entry name" value="RIBOSOME MATURATION FACTOR RIMM"/>
    <property type="match status" value="1"/>
</dbReference>
<evidence type="ECO:0000256" key="4">
    <source>
        <dbReference type="ARBA" id="ARBA00023186"/>
    </source>
</evidence>
<dbReference type="InterPro" id="IPR011961">
    <property type="entry name" value="RimM"/>
</dbReference>
<evidence type="ECO:0000259" key="6">
    <source>
        <dbReference type="Pfam" id="PF01782"/>
    </source>
</evidence>
<evidence type="ECO:0000259" key="7">
    <source>
        <dbReference type="Pfam" id="PF24986"/>
    </source>
</evidence>
<protein>
    <recommendedName>
        <fullName evidence="5">Ribosome maturation factor RimM</fullName>
    </recommendedName>
</protein>
<evidence type="ECO:0000256" key="3">
    <source>
        <dbReference type="ARBA" id="ARBA00022552"/>
    </source>
</evidence>
<dbReference type="SUPFAM" id="SSF50346">
    <property type="entry name" value="PRC-barrel domain"/>
    <property type="match status" value="1"/>
</dbReference>
<organism evidence="8 9">
    <name type="scientific">Candidatus Fervidibacter japonicus</name>
    <dbReference type="NCBI Taxonomy" id="2035412"/>
    <lineage>
        <taxon>Bacteria</taxon>
        <taxon>Candidatus Fervidibacterota</taxon>
        <taxon>Candidatus Fervidibacter</taxon>
    </lineage>
</organism>
<comment type="subcellular location">
    <subcellularLocation>
        <location evidence="5">Cytoplasm</location>
    </subcellularLocation>
</comment>
<dbReference type="GO" id="GO:0005737">
    <property type="term" value="C:cytoplasm"/>
    <property type="evidence" value="ECO:0007669"/>
    <property type="project" value="UniProtKB-SubCell"/>
</dbReference>
<dbReference type="NCBIfam" id="TIGR02273">
    <property type="entry name" value="16S_RimM"/>
    <property type="match status" value="1"/>
</dbReference>
<gene>
    <name evidence="5 8" type="primary">rimM</name>
    <name evidence="8" type="ORF">HRbin17_00136</name>
</gene>
<dbReference type="InterPro" id="IPR056792">
    <property type="entry name" value="PRC_RimM"/>
</dbReference>
<keyword evidence="3 5" id="KW-0698">rRNA processing</keyword>
<proteinExistence type="inferred from homology"/>
<dbReference type="HAMAP" id="MF_00014">
    <property type="entry name" value="Ribosome_mat_RimM"/>
    <property type="match status" value="1"/>
</dbReference>
<comment type="similarity">
    <text evidence="5">Belongs to the RimM family.</text>
</comment>
<feature type="domain" description="RimM N-terminal" evidence="6">
    <location>
        <begin position="22"/>
        <end position="104"/>
    </location>
</feature>
<comment type="subunit">
    <text evidence="5">Binds ribosomal protein uS19.</text>
</comment>
<evidence type="ECO:0000256" key="1">
    <source>
        <dbReference type="ARBA" id="ARBA00022490"/>
    </source>
</evidence>
<dbReference type="InterPro" id="IPR002676">
    <property type="entry name" value="RimM_N"/>
</dbReference>
<dbReference type="InterPro" id="IPR036976">
    <property type="entry name" value="RimM_N_sf"/>
</dbReference>
<dbReference type="Gene3D" id="2.30.30.240">
    <property type="entry name" value="PRC-barrel domain"/>
    <property type="match status" value="1"/>
</dbReference>
<dbReference type="InterPro" id="IPR009000">
    <property type="entry name" value="Transl_B-barrel_sf"/>
</dbReference>
<dbReference type="PANTHER" id="PTHR33692:SF1">
    <property type="entry name" value="RIBOSOME MATURATION FACTOR RIMM"/>
    <property type="match status" value="1"/>
</dbReference>
<dbReference type="Proteomes" id="UP000236173">
    <property type="component" value="Unassembled WGS sequence"/>
</dbReference>
<sequence>MPNARKKAVIVVDELREWTQPVGTIVATHGIKGAVKVHPRGETVASLFAPGQVFCLLAPTGRRQKVTVESAYPKGANFIVKFAEFTHIAQAQQCIGTQLTVHKDWKPTLQEGEFLAAELVGMDVVTEGGDAVGQVVEVVSAAAHDLLVTERGMIPMVRQFIKTIDRKNRRIVITPPPGLLEEVPRSRRSRWRK</sequence>
<name>A0A2H5X8Y0_9BACT</name>
<accession>A0A2H5X8Y0</accession>
<dbReference type="GO" id="GO:0005840">
    <property type="term" value="C:ribosome"/>
    <property type="evidence" value="ECO:0007669"/>
    <property type="project" value="InterPro"/>
</dbReference>
<dbReference type="GO" id="GO:0043022">
    <property type="term" value="F:ribosome binding"/>
    <property type="evidence" value="ECO:0007669"/>
    <property type="project" value="InterPro"/>
</dbReference>
<comment type="caution">
    <text evidence="8">The sequence shown here is derived from an EMBL/GenBank/DDBJ whole genome shotgun (WGS) entry which is preliminary data.</text>
</comment>
<dbReference type="GO" id="GO:0006364">
    <property type="term" value="P:rRNA processing"/>
    <property type="evidence" value="ECO:0007669"/>
    <property type="project" value="UniProtKB-UniRule"/>
</dbReference>
<dbReference type="InterPro" id="IPR011033">
    <property type="entry name" value="PRC_barrel-like_sf"/>
</dbReference>